<keyword evidence="3" id="KW-1185">Reference proteome</keyword>
<dbReference type="InterPro" id="IPR025948">
    <property type="entry name" value="HTH-like_dom"/>
</dbReference>
<dbReference type="AlphaFoldDB" id="A0A1G8RDA5"/>
<gene>
    <name evidence="2" type="ORF">SAMN05216352_12631</name>
</gene>
<dbReference type="InterPro" id="IPR050900">
    <property type="entry name" value="Transposase_IS3/IS150/IS904"/>
</dbReference>
<organism evidence="2 3">
    <name type="scientific">Alteribacillus bidgolensis</name>
    <dbReference type="NCBI Taxonomy" id="930129"/>
    <lineage>
        <taxon>Bacteria</taxon>
        <taxon>Bacillati</taxon>
        <taxon>Bacillota</taxon>
        <taxon>Bacilli</taxon>
        <taxon>Bacillales</taxon>
        <taxon>Bacillaceae</taxon>
        <taxon>Alteribacillus</taxon>
    </lineage>
</organism>
<evidence type="ECO:0000259" key="1">
    <source>
        <dbReference type="Pfam" id="PF13276"/>
    </source>
</evidence>
<proteinExistence type="predicted"/>
<accession>A0A1G8RDA5</accession>
<protein>
    <submittedName>
        <fullName evidence="2">HTH-like domain-containing protein</fullName>
    </submittedName>
</protein>
<name>A0A1G8RDA5_9BACI</name>
<dbReference type="EMBL" id="FNDU01000026">
    <property type="protein sequence ID" value="SDJ14956.1"/>
    <property type="molecule type" value="Genomic_DNA"/>
</dbReference>
<sequence length="126" mass="15184">MIEKYALKNAVSFLCEISGVSRSGYYNYFSVESQERRKRREKEDLILKDNILKAFHFKRRHKGARQIKMTLERQFHITYNLKRIRRIMKKYNIVCPITRANPYKKMLKATSEHSVGPNLLNREFKQ</sequence>
<dbReference type="Pfam" id="PF13276">
    <property type="entry name" value="HTH_21"/>
    <property type="match status" value="1"/>
</dbReference>
<dbReference type="STRING" id="930129.SAMN05216352_12631"/>
<reference evidence="2 3" key="1">
    <citation type="submission" date="2016-10" db="EMBL/GenBank/DDBJ databases">
        <authorList>
            <person name="de Groot N.N."/>
        </authorList>
    </citation>
    <scope>NUCLEOTIDE SEQUENCE [LARGE SCALE GENOMIC DNA]</scope>
    <source>
        <strain evidence="3">P4B,CCM 7963,CECT 7998,DSM 25260,IBRC-M 10614,KCTC 13821</strain>
    </source>
</reference>
<evidence type="ECO:0000313" key="3">
    <source>
        <dbReference type="Proteomes" id="UP000199017"/>
    </source>
</evidence>
<dbReference type="PANTHER" id="PTHR46889">
    <property type="entry name" value="TRANSPOSASE INSF FOR INSERTION SEQUENCE IS3B-RELATED"/>
    <property type="match status" value="1"/>
</dbReference>
<evidence type="ECO:0000313" key="2">
    <source>
        <dbReference type="EMBL" id="SDJ14956.1"/>
    </source>
</evidence>
<dbReference type="Proteomes" id="UP000199017">
    <property type="component" value="Unassembled WGS sequence"/>
</dbReference>
<feature type="domain" description="HTH-like" evidence="1">
    <location>
        <begin position="44"/>
        <end position="99"/>
    </location>
</feature>
<dbReference type="PANTHER" id="PTHR46889:SF4">
    <property type="entry name" value="TRANSPOSASE INSO FOR INSERTION SEQUENCE ELEMENT IS911B-RELATED"/>
    <property type="match status" value="1"/>
</dbReference>